<proteinExistence type="predicted"/>
<protein>
    <submittedName>
        <fullName evidence="2">Uncharacterized protein</fullName>
    </submittedName>
</protein>
<sequence>MVLLRSIPELSTIYSNAIDFLGNAMNCKGSSSLLDTINCIDSSAWCDSRDEQEEVVVESSSSSLSLSNKFANSNNSSNTDRGFEEDLSSRSLSSSVHQLLYDSSERQSQRTKTDSMAMPMLVRQSEDDTIFRSRVEEPTQEASSSSSSSQCLQFYKLNRCTAWSQDEAGCYSFESERYQHHHSITAAEEPKKRSNVRIVHWDEIVHDSLNTNTNTSNTNNNEDNTDIFRADSHCFNSLCKLDRCAAWSIDESSSMVGNRLRSNSIQEVSSQSQ</sequence>
<evidence type="ECO:0000313" key="2">
    <source>
        <dbReference type="EMBL" id="OEU16424.1"/>
    </source>
</evidence>
<dbReference type="AlphaFoldDB" id="A0A1E7FE62"/>
<evidence type="ECO:0000313" key="3">
    <source>
        <dbReference type="Proteomes" id="UP000095751"/>
    </source>
</evidence>
<evidence type="ECO:0000256" key="1">
    <source>
        <dbReference type="SAM" id="MobiDB-lite"/>
    </source>
</evidence>
<accession>A0A1E7FE62</accession>
<dbReference type="EMBL" id="KV784358">
    <property type="protein sequence ID" value="OEU16424.1"/>
    <property type="molecule type" value="Genomic_DNA"/>
</dbReference>
<dbReference type="KEGG" id="fcy:FRACYDRAFT_239018"/>
<feature type="compositionally biased region" description="Low complexity" evidence="1">
    <location>
        <begin position="66"/>
        <end position="78"/>
    </location>
</feature>
<dbReference type="OrthoDB" id="53660at2759"/>
<gene>
    <name evidence="2" type="ORF">FRACYDRAFT_239018</name>
</gene>
<dbReference type="InParanoid" id="A0A1E7FE62"/>
<organism evidence="2 3">
    <name type="scientific">Fragilariopsis cylindrus CCMP1102</name>
    <dbReference type="NCBI Taxonomy" id="635003"/>
    <lineage>
        <taxon>Eukaryota</taxon>
        <taxon>Sar</taxon>
        <taxon>Stramenopiles</taxon>
        <taxon>Ochrophyta</taxon>
        <taxon>Bacillariophyta</taxon>
        <taxon>Bacillariophyceae</taxon>
        <taxon>Bacillariophycidae</taxon>
        <taxon>Bacillariales</taxon>
        <taxon>Bacillariaceae</taxon>
        <taxon>Fragilariopsis</taxon>
    </lineage>
</organism>
<reference evidence="2 3" key="1">
    <citation type="submission" date="2016-09" db="EMBL/GenBank/DDBJ databases">
        <title>Extensive genetic diversity and differential bi-allelic expression allows diatom success in the polar Southern Ocean.</title>
        <authorList>
            <consortium name="DOE Joint Genome Institute"/>
            <person name="Mock T."/>
            <person name="Otillar R.P."/>
            <person name="Strauss J."/>
            <person name="Dupont C."/>
            <person name="Frickenhaus S."/>
            <person name="Maumus F."/>
            <person name="Mcmullan M."/>
            <person name="Sanges R."/>
            <person name="Schmutz J."/>
            <person name="Toseland A."/>
            <person name="Valas R."/>
            <person name="Veluchamy A."/>
            <person name="Ward B.J."/>
            <person name="Allen A."/>
            <person name="Barry K."/>
            <person name="Falciatore A."/>
            <person name="Ferrante M."/>
            <person name="Fortunato A.E."/>
            <person name="Gloeckner G."/>
            <person name="Gruber A."/>
            <person name="Hipkin R."/>
            <person name="Janech M."/>
            <person name="Kroth P."/>
            <person name="Leese F."/>
            <person name="Lindquist E."/>
            <person name="Lyon B.R."/>
            <person name="Martin J."/>
            <person name="Mayer C."/>
            <person name="Parker M."/>
            <person name="Quesneville H."/>
            <person name="Raymond J."/>
            <person name="Uhlig C."/>
            <person name="Valentin K.U."/>
            <person name="Worden A.Z."/>
            <person name="Armbrust E.V."/>
            <person name="Bowler C."/>
            <person name="Green B."/>
            <person name="Moulton V."/>
            <person name="Van Oosterhout C."/>
            <person name="Grigoriev I."/>
        </authorList>
    </citation>
    <scope>NUCLEOTIDE SEQUENCE [LARGE SCALE GENOMIC DNA]</scope>
    <source>
        <strain evidence="2 3">CCMP1102</strain>
    </source>
</reference>
<feature type="region of interest" description="Disordered" evidence="1">
    <location>
        <begin position="66"/>
        <end position="89"/>
    </location>
</feature>
<dbReference type="Proteomes" id="UP000095751">
    <property type="component" value="Unassembled WGS sequence"/>
</dbReference>
<keyword evidence="3" id="KW-1185">Reference proteome</keyword>
<name>A0A1E7FE62_9STRA</name>